<dbReference type="EMBL" id="BAAAZN010000006">
    <property type="protein sequence ID" value="GAA3546910.1"/>
    <property type="molecule type" value="Genomic_DNA"/>
</dbReference>
<sequence>MADRGFRVPRPGHPERVTAGADCGFFVVPHGFPSVSRWACSVVAAKELTGSAPARLTKPMNREENVGKLKKIKKAGAQARHDAERAEAAATRAEAALAAIQRATGNPADESAEEHQPAYTGPQGRDALAPAATVS</sequence>
<evidence type="ECO:0000313" key="2">
    <source>
        <dbReference type="EMBL" id="GAA3546910.1"/>
    </source>
</evidence>
<feature type="region of interest" description="Disordered" evidence="1">
    <location>
        <begin position="98"/>
        <end position="135"/>
    </location>
</feature>
<dbReference type="Proteomes" id="UP001500689">
    <property type="component" value="Unassembled WGS sequence"/>
</dbReference>
<keyword evidence="3" id="KW-1185">Reference proteome</keyword>
<proteinExistence type="predicted"/>
<comment type="caution">
    <text evidence="2">The sequence shown here is derived from an EMBL/GenBank/DDBJ whole genome shotgun (WGS) entry which is preliminary data.</text>
</comment>
<evidence type="ECO:0000313" key="3">
    <source>
        <dbReference type="Proteomes" id="UP001500689"/>
    </source>
</evidence>
<gene>
    <name evidence="2" type="ORF">GCM10022222_33160</name>
</gene>
<reference evidence="3" key="1">
    <citation type="journal article" date="2019" name="Int. J. Syst. Evol. Microbiol.">
        <title>The Global Catalogue of Microorganisms (GCM) 10K type strain sequencing project: providing services to taxonomists for standard genome sequencing and annotation.</title>
        <authorList>
            <consortium name="The Broad Institute Genomics Platform"/>
            <consortium name="The Broad Institute Genome Sequencing Center for Infectious Disease"/>
            <person name="Wu L."/>
            <person name="Ma J."/>
        </authorList>
    </citation>
    <scope>NUCLEOTIDE SEQUENCE [LARGE SCALE GENOMIC DNA]</scope>
    <source>
        <strain evidence="3">JCM 16898</strain>
    </source>
</reference>
<accession>A0ABP6W702</accession>
<evidence type="ECO:0000256" key="1">
    <source>
        <dbReference type="SAM" id="MobiDB-lite"/>
    </source>
</evidence>
<protein>
    <submittedName>
        <fullName evidence="2">Uncharacterized protein</fullName>
    </submittedName>
</protein>
<organism evidence="2 3">
    <name type="scientific">Amycolatopsis ultiminotia</name>
    <dbReference type="NCBI Taxonomy" id="543629"/>
    <lineage>
        <taxon>Bacteria</taxon>
        <taxon>Bacillati</taxon>
        <taxon>Actinomycetota</taxon>
        <taxon>Actinomycetes</taxon>
        <taxon>Pseudonocardiales</taxon>
        <taxon>Pseudonocardiaceae</taxon>
        <taxon>Amycolatopsis</taxon>
    </lineage>
</organism>
<name>A0ABP6W702_9PSEU</name>